<proteinExistence type="predicted"/>
<evidence type="ECO:0000313" key="2">
    <source>
        <dbReference type="Proteomes" id="UP000011205"/>
    </source>
</evidence>
<name>L8P083_STRVR</name>
<dbReference type="Gene3D" id="2.80.10.50">
    <property type="match status" value="1"/>
</dbReference>
<sequence length="37" mass="4006">MCADVEGQSTAQGASVITYFCNGGDNQKFWLLPPDKI</sequence>
<evidence type="ECO:0000313" key="1">
    <source>
        <dbReference type="EMBL" id="ELS50981.1"/>
    </source>
</evidence>
<organism evidence="1 2">
    <name type="scientific">Streptomyces viridochromogenes Tue57</name>
    <dbReference type="NCBI Taxonomy" id="1160705"/>
    <lineage>
        <taxon>Bacteria</taxon>
        <taxon>Bacillati</taxon>
        <taxon>Actinomycetota</taxon>
        <taxon>Actinomycetes</taxon>
        <taxon>Kitasatosporales</taxon>
        <taxon>Streptomycetaceae</taxon>
        <taxon>Streptomyces</taxon>
    </lineage>
</organism>
<dbReference type="CDD" id="cd00161">
    <property type="entry name" value="beta-trefoil_Ricin-like"/>
    <property type="match status" value="1"/>
</dbReference>
<comment type="caution">
    <text evidence="1">The sequence shown here is derived from an EMBL/GenBank/DDBJ whole genome shotgun (WGS) entry which is preliminary data.</text>
</comment>
<dbReference type="SUPFAM" id="SSF50370">
    <property type="entry name" value="Ricin B-like lectins"/>
    <property type="match status" value="1"/>
</dbReference>
<dbReference type="Proteomes" id="UP000011205">
    <property type="component" value="Unassembled WGS sequence"/>
</dbReference>
<protein>
    <submittedName>
        <fullName evidence="1">Uncharacterized protein</fullName>
    </submittedName>
</protein>
<dbReference type="AlphaFoldDB" id="L8P083"/>
<dbReference type="PATRIC" id="fig|1160705.3.peg.7956"/>
<dbReference type="EMBL" id="AMLP01000255">
    <property type="protein sequence ID" value="ELS50981.1"/>
    <property type="molecule type" value="Genomic_DNA"/>
</dbReference>
<dbReference type="PROSITE" id="PS50231">
    <property type="entry name" value="RICIN_B_LECTIN"/>
    <property type="match status" value="1"/>
</dbReference>
<accession>L8P083</accession>
<reference evidence="1 2" key="1">
    <citation type="journal article" date="2013" name="Genome Announc.">
        <title>Draft Genome Sequence of Streptomyces viridochromogenes Strain Tu57, Producer of Avilamycin.</title>
        <authorList>
            <person name="Gruning B.A."/>
            <person name="Erxleben A."/>
            <person name="Hahnlein A."/>
            <person name="Gunther S."/>
        </authorList>
    </citation>
    <scope>NUCLEOTIDE SEQUENCE [LARGE SCALE GENOMIC DNA]</scope>
    <source>
        <strain evidence="1 2">Tue57</strain>
    </source>
</reference>
<dbReference type="InterPro" id="IPR035992">
    <property type="entry name" value="Ricin_B-like_lectins"/>
</dbReference>
<gene>
    <name evidence="1" type="ORF">STVIR_8051</name>
</gene>